<organism evidence="1 2">
    <name type="scientific">Hespellia stercorisuis DSM 15480</name>
    <dbReference type="NCBI Taxonomy" id="1121950"/>
    <lineage>
        <taxon>Bacteria</taxon>
        <taxon>Bacillati</taxon>
        <taxon>Bacillota</taxon>
        <taxon>Clostridia</taxon>
        <taxon>Lachnospirales</taxon>
        <taxon>Lachnospiraceae</taxon>
        <taxon>Hespellia</taxon>
    </lineage>
</organism>
<gene>
    <name evidence="1" type="ORF">SAMN02745243_01356</name>
</gene>
<dbReference type="Proteomes" id="UP000184301">
    <property type="component" value="Unassembled WGS sequence"/>
</dbReference>
<dbReference type="EMBL" id="FQZY01000017">
    <property type="protein sequence ID" value="SHJ78565.1"/>
    <property type="molecule type" value="Genomic_DNA"/>
</dbReference>
<sequence>MNVEVYDYEGLGTVIDPESDTKEITVILIGKQTVKCNPRPGIIYVTGGKVTPDCAEIAALKKYCADNKVVLICPAATEGEELGKTYKYVYNKYKDLNIDIAKVTVKGDEDYMDAAQELVDYALDEFDEELEDATKFAM</sequence>
<keyword evidence="2" id="KW-1185">Reference proteome</keyword>
<dbReference type="STRING" id="1121950.SAMN02745243_01356"/>
<evidence type="ECO:0000313" key="2">
    <source>
        <dbReference type="Proteomes" id="UP000184301"/>
    </source>
</evidence>
<proteinExistence type="predicted"/>
<accession>A0A1M6M521</accession>
<dbReference type="RefSeq" id="WP_073107328.1">
    <property type="nucleotide sequence ID" value="NZ_FQZY01000017.1"/>
</dbReference>
<evidence type="ECO:0000313" key="1">
    <source>
        <dbReference type="EMBL" id="SHJ78565.1"/>
    </source>
</evidence>
<dbReference type="OrthoDB" id="2048096at2"/>
<name>A0A1M6M521_9FIRM</name>
<reference evidence="1 2" key="1">
    <citation type="submission" date="2016-11" db="EMBL/GenBank/DDBJ databases">
        <authorList>
            <person name="Jaros S."/>
            <person name="Januszkiewicz K."/>
            <person name="Wedrychowicz H."/>
        </authorList>
    </citation>
    <scope>NUCLEOTIDE SEQUENCE [LARGE SCALE GENOMIC DNA]</scope>
    <source>
        <strain evidence="1 2">DSM 15480</strain>
    </source>
</reference>
<protein>
    <submittedName>
        <fullName evidence="1">Uncharacterized protein</fullName>
    </submittedName>
</protein>
<dbReference type="AlphaFoldDB" id="A0A1M6M521"/>